<proteinExistence type="predicted"/>
<dbReference type="EMBL" id="CASHTH010003406">
    <property type="protein sequence ID" value="CAI8044614.1"/>
    <property type="molecule type" value="Genomic_DNA"/>
</dbReference>
<dbReference type="Proteomes" id="UP001174909">
    <property type="component" value="Unassembled WGS sequence"/>
</dbReference>
<accession>A0AA35TB82</accession>
<evidence type="ECO:0000313" key="3">
    <source>
        <dbReference type="Proteomes" id="UP001174909"/>
    </source>
</evidence>
<sequence length="515" mass="58126">MSLHKFLYSIAIGVAVIVGYLSMEMLPQRLWEVGRSPTVVTESTDTLALPTTGVNSNEIAALTSRNNIRLPLTHHISDSQNTSVDRESDRAAKEALRIATIPLGNNTDGFNTSGKDVRSEVSVSDRSFVLVLTQQEQLMASAFNYLVLQCWVRSLHTVSPISAVEPMVLRNASILGFSFADDHAPVLASDVFDIETWDSQWPKDRPPLAPLTTRKHFIDDIRKFKKKVIIVQVRFSYSINWQCPFTWDLSSLMKEFEQYPLLNIVRKVCINCISKTIPAAKFYKLVFSNVAIENTVLIFTDWKGIGGLRVNIISPCRSAMPPYSSLKPSSSVLRDAETFAKKHLGGFGQYLSVSARFEKLVKDYGKLSITEKREVVIASINESLAKVKSLKQRTGVDNVYLAYDYGLFGSATFRQRMFYNSSNELVKFQEDLYDGKISHIEYKKSLFNFKFQNPGYVAMVQMTLSSRGRCLLLVGWGHCIDYVKSLFTASHDGPHLCIECAPHSLCSGNWHWHWK</sequence>
<reference evidence="2" key="1">
    <citation type="submission" date="2023-03" db="EMBL/GenBank/DDBJ databases">
        <authorList>
            <person name="Steffen K."/>
            <person name="Cardenas P."/>
        </authorList>
    </citation>
    <scope>NUCLEOTIDE SEQUENCE</scope>
</reference>
<protein>
    <submittedName>
        <fullName evidence="2">Uncharacterized protein</fullName>
    </submittedName>
</protein>
<comment type="caution">
    <text evidence="2">The sequence shown here is derived from an EMBL/GenBank/DDBJ whole genome shotgun (WGS) entry which is preliminary data.</text>
</comment>
<organism evidence="2 3">
    <name type="scientific">Geodia barretti</name>
    <name type="common">Barrett's horny sponge</name>
    <dbReference type="NCBI Taxonomy" id="519541"/>
    <lineage>
        <taxon>Eukaryota</taxon>
        <taxon>Metazoa</taxon>
        <taxon>Porifera</taxon>
        <taxon>Demospongiae</taxon>
        <taxon>Heteroscleromorpha</taxon>
        <taxon>Tetractinellida</taxon>
        <taxon>Astrophorina</taxon>
        <taxon>Geodiidae</taxon>
        <taxon>Geodia</taxon>
    </lineage>
</organism>
<keyword evidence="1" id="KW-0472">Membrane</keyword>
<keyword evidence="1" id="KW-0812">Transmembrane</keyword>
<feature type="transmembrane region" description="Helical" evidence="1">
    <location>
        <begin position="6"/>
        <end position="23"/>
    </location>
</feature>
<evidence type="ECO:0000313" key="2">
    <source>
        <dbReference type="EMBL" id="CAI8044614.1"/>
    </source>
</evidence>
<dbReference type="AlphaFoldDB" id="A0AA35TB82"/>
<name>A0AA35TB82_GEOBA</name>
<keyword evidence="3" id="KW-1185">Reference proteome</keyword>
<gene>
    <name evidence="2" type="ORF">GBAR_LOCUS24726</name>
</gene>
<evidence type="ECO:0000256" key="1">
    <source>
        <dbReference type="SAM" id="Phobius"/>
    </source>
</evidence>
<keyword evidence="1" id="KW-1133">Transmembrane helix</keyword>